<dbReference type="InterPro" id="IPR012675">
    <property type="entry name" value="Beta-grasp_dom_sf"/>
</dbReference>
<dbReference type="EMBL" id="CP002480">
    <property type="protein sequence ID" value="ADW69234.1"/>
    <property type="molecule type" value="Genomic_DNA"/>
</dbReference>
<evidence type="ECO:0000313" key="1">
    <source>
        <dbReference type="EMBL" id="ADW69234.1"/>
    </source>
</evidence>
<dbReference type="NCBIfam" id="TIGR01683">
    <property type="entry name" value="thiS"/>
    <property type="match status" value="1"/>
</dbReference>
<organism evidence="2">
    <name type="scientific">Granulicella tundricola (strain ATCC BAA-1859 / DSM 23138 / MP5ACTX9)</name>
    <dbReference type="NCBI Taxonomy" id="1198114"/>
    <lineage>
        <taxon>Bacteria</taxon>
        <taxon>Pseudomonadati</taxon>
        <taxon>Acidobacteriota</taxon>
        <taxon>Terriglobia</taxon>
        <taxon>Terriglobales</taxon>
        <taxon>Acidobacteriaceae</taxon>
        <taxon>Granulicella</taxon>
    </lineage>
</organism>
<dbReference type="RefSeq" id="WP_013580550.1">
    <property type="nucleotide sequence ID" value="NC_015064.1"/>
</dbReference>
<dbReference type="HOGENOM" id="CLU_174611_3_0_0"/>
<proteinExistence type="predicted"/>
<dbReference type="Proteomes" id="UP000000343">
    <property type="component" value="Chromosome"/>
</dbReference>
<dbReference type="AlphaFoldDB" id="E8X2L0"/>
<dbReference type="OrthoDB" id="9798559at2"/>
<evidence type="ECO:0000313" key="2">
    <source>
        <dbReference type="Proteomes" id="UP000000343"/>
    </source>
</evidence>
<dbReference type="InterPro" id="IPR003749">
    <property type="entry name" value="ThiS/MoaD-like"/>
</dbReference>
<dbReference type="STRING" id="1198114.AciX9_2190"/>
<dbReference type="Gene3D" id="3.10.20.30">
    <property type="match status" value="1"/>
</dbReference>
<dbReference type="eggNOG" id="COG2104">
    <property type="taxonomic scope" value="Bacteria"/>
</dbReference>
<dbReference type="PANTHER" id="PTHR34472">
    <property type="entry name" value="SULFUR CARRIER PROTEIN THIS"/>
    <property type="match status" value="1"/>
</dbReference>
<dbReference type="SUPFAM" id="SSF54285">
    <property type="entry name" value="MoaD/ThiS"/>
    <property type="match status" value="1"/>
</dbReference>
<keyword evidence="2" id="KW-1185">Reference proteome</keyword>
<dbReference type="PANTHER" id="PTHR34472:SF1">
    <property type="entry name" value="SULFUR CARRIER PROTEIN THIS"/>
    <property type="match status" value="1"/>
</dbReference>
<accession>E8X2L0</accession>
<dbReference type="InterPro" id="IPR010035">
    <property type="entry name" value="Thi_S"/>
</dbReference>
<dbReference type="PaxDb" id="1198114-AciX9_2190"/>
<protein>
    <submittedName>
        <fullName evidence="1">Thiamine biosynthesis protein ThiS</fullName>
    </submittedName>
</protein>
<dbReference type="InterPro" id="IPR016155">
    <property type="entry name" value="Mopterin_synth/thiamin_S_b"/>
</dbReference>
<name>E8X2L0_GRATM</name>
<sequence>MSLTLTLNGQAQSLEALEDGAAMDVVVAALGLKADRVAVELNGEIVSRKRWGEQGVRGGDKLEVVHFVGGGC</sequence>
<dbReference type="CDD" id="cd00565">
    <property type="entry name" value="Ubl_ThiS"/>
    <property type="match status" value="1"/>
</dbReference>
<gene>
    <name evidence="1" type="ordered locus">AciX9_2190</name>
</gene>
<dbReference type="KEGG" id="acm:AciX9_2190"/>
<reference evidence="2" key="1">
    <citation type="submission" date="2011-01" db="EMBL/GenBank/DDBJ databases">
        <title>Complete sequence of chromosome of Acidobacterium sp. MP5ACTX9.</title>
        <authorList>
            <consortium name="US DOE Joint Genome Institute"/>
            <person name="Lucas S."/>
            <person name="Copeland A."/>
            <person name="Lapidus A."/>
            <person name="Cheng J.-F."/>
            <person name="Goodwin L."/>
            <person name="Pitluck S."/>
            <person name="Teshima H."/>
            <person name="Detter J.C."/>
            <person name="Han C."/>
            <person name="Tapia R."/>
            <person name="Land M."/>
            <person name="Hauser L."/>
            <person name="Kyrpides N."/>
            <person name="Ivanova N."/>
            <person name="Ovchinnikova G."/>
            <person name="Pagani I."/>
            <person name="Rawat S.R."/>
            <person name="Mannisto M."/>
            <person name="Haggblom M.M."/>
            <person name="Woyke T."/>
        </authorList>
    </citation>
    <scope>NUCLEOTIDE SEQUENCE [LARGE SCALE GENOMIC DNA]</scope>
    <source>
        <strain evidence="2">MP5ACTX9</strain>
    </source>
</reference>
<dbReference type="Pfam" id="PF02597">
    <property type="entry name" value="ThiS"/>
    <property type="match status" value="1"/>
</dbReference>